<gene>
    <name evidence="3" type="ORF">BSZ40_10485</name>
</gene>
<dbReference type="Proteomes" id="UP000185612">
    <property type="component" value="Unassembled WGS sequence"/>
</dbReference>
<feature type="region of interest" description="Disordered" evidence="1">
    <location>
        <begin position="62"/>
        <end position="124"/>
    </location>
</feature>
<keyword evidence="4" id="KW-1185">Reference proteome</keyword>
<keyword evidence="2" id="KW-0812">Transmembrane</keyword>
<sequence length="198" mass="20519">MPPAGGYPAGGDSAGYGYQPGYGYHQPGPNRSKGVLVAVLVVVLVAILAGVAWLLIAKKSDSPQPEVTATTAPQEVTQAPQPSEEDKETLPREDPSQGTGGDTDPGKQQGGDSSGATPGTGDELSLTKMTCNEFMQLAAKGEDEVPFELAFELGKIMIEKGVDVQDSKAAEQFGINLGIACFKSGNGDRPVADVAREL</sequence>
<feature type="transmembrane region" description="Helical" evidence="2">
    <location>
        <begin position="35"/>
        <end position="56"/>
    </location>
</feature>
<dbReference type="STRING" id="52770.BSZ40_10485"/>
<evidence type="ECO:0000256" key="1">
    <source>
        <dbReference type="SAM" id="MobiDB-lite"/>
    </source>
</evidence>
<protein>
    <submittedName>
        <fullName evidence="3">Uncharacterized protein</fullName>
    </submittedName>
</protein>
<comment type="caution">
    <text evidence="3">The sequence shown here is derived from an EMBL/GenBank/DDBJ whole genome shotgun (WGS) entry which is preliminary data.</text>
</comment>
<dbReference type="AlphaFoldDB" id="A0A1Q5PTQ4"/>
<accession>A0A1Q5PTQ4</accession>
<name>A0A1Q5PTQ4_9ACTO</name>
<dbReference type="EMBL" id="MQVS01000014">
    <property type="protein sequence ID" value="OKL50852.1"/>
    <property type="molecule type" value="Genomic_DNA"/>
</dbReference>
<dbReference type="InParanoid" id="A0A1Q5PTQ4"/>
<keyword evidence="2" id="KW-1133">Transmembrane helix</keyword>
<reference evidence="4" key="1">
    <citation type="submission" date="2016-12" db="EMBL/GenBank/DDBJ databases">
        <authorList>
            <person name="Meng X."/>
        </authorList>
    </citation>
    <scope>NUCLEOTIDE SEQUENCE [LARGE SCALE GENOMIC DNA]</scope>
    <source>
        <strain evidence="4">DSM 20732</strain>
    </source>
</reference>
<proteinExistence type="predicted"/>
<feature type="compositionally biased region" description="Polar residues" evidence="1">
    <location>
        <begin position="62"/>
        <end position="81"/>
    </location>
</feature>
<evidence type="ECO:0000313" key="4">
    <source>
        <dbReference type="Proteomes" id="UP000185612"/>
    </source>
</evidence>
<evidence type="ECO:0000313" key="3">
    <source>
        <dbReference type="EMBL" id="OKL50852.1"/>
    </source>
</evidence>
<evidence type="ECO:0000256" key="2">
    <source>
        <dbReference type="SAM" id="Phobius"/>
    </source>
</evidence>
<keyword evidence="2" id="KW-0472">Membrane</keyword>
<organism evidence="3 4">
    <name type="scientific">Buchananella hordeovulneris</name>
    <dbReference type="NCBI Taxonomy" id="52770"/>
    <lineage>
        <taxon>Bacteria</taxon>
        <taxon>Bacillati</taxon>
        <taxon>Actinomycetota</taxon>
        <taxon>Actinomycetes</taxon>
        <taxon>Actinomycetales</taxon>
        <taxon>Actinomycetaceae</taxon>
        <taxon>Buchananella</taxon>
    </lineage>
</organism>
<feature type="compositionally biased region" description="Gly residues" evidence="1">
    <location>
        <begin position="98"/>
        <end position="113"/>
    </location>
</feature>